<evidence type="ECO:0000313" key="1">
    <source>
        <dbReference type="EMBL" id="KAI4316889.1"/>
    </source>
</evidence>
<dbReference type="EMBL" id="CM039435">
    <property type="protein sequence ID" value="KAI4316889.1"/>
    <property type="molecule type" value="Genomic_DNA"/>
</dbReference>
<comment type="caution">
    <text evidence="1">The sequence shown here is derived from an EMBL/GenBank/DDBJ whole genome shotgun (WGS) entry which is preliminary data.</text>
</comment>
<sequence>MDGEDKWPGAKKRSKPAEIGFDSDDDEPIGSVFKLRKPRNSKKHSTAAEGTGDGGKNSEASRTKMVAAEDDLGSMDDTLASFRKRLKGPKRDQGSGTTRGKNSYLNVSIDRSFNGSLDNGISDGKSRLNNEGQALGDKGSGLNADIKYTDSCQGKVETPNVDPTLMGIESHAMSDDDLVALECRTMSKYEKGVVLLPGEGLQHSSEDHKEDSLSAIFRKAQSNLGRRSRSSSSKQKTRNQIVGDDLNPVSHSVTETLDSVTERISRSASASKLVQKILVSTNDLSQASLIDNQKFDDDCLQEKTIDGFYDSDIQDGSTVDPCSSMNARNGDSLHFSSVQVENICSFSHQNVAIKERAIDDGLKQCSAMSNDVKEMVHTESVPVVVEGLFQFTVGEFKRSSTEDLSQLCNDNTAHGGFNSIKKENSIPPPDCEPSNKLHENMSNESNQKVSGNVVKGLARNVALKFYGCDTKIDGDLKSGSTGKFCHDCNNKDIKVQDQELVSGFSHEKNAVTSDSSLSPMASSEANESESAVQLSHSEKPLETYIFPNVSVASIEKCSLMLHPIQTPDDKSKDGSHTNDDCPYAPKEIDGASPRSSVPDENDNYTEYRVSGSGFVSKDGKISVVQRAARKTKRRRHGDMAYEGDADWDILIDDQAFLENQSVVDGECTLRTKVKLDSSLNLVEESESAAAAVSAGLKAHAAGPIEKIRFKEILKRKGGLQEYLDCRNQILRLWSRDVTRILPLADCGLSVTPSKDEPPRSSLIREVYAFLDQCGYINVGIASLKGKAQTSARHDYELVKEKGFEESSSASIADSEDGVSFIVGQAKRSDTSMEVKNGVTVYYENITPEVMESKRHDDPVRLHLLDVARNKDRNIDENQENGGIQAGSNEFKHLHADSSDPSGNISCEFKVTSIAASEQSTEYTCVEYALNDQVIDLSKSGSDTGKKVIVIGAGPAGLTAARHLQRQGFPVTVLEGRSRIGGRVYTDRSSLSVPVDLGASIITGVEADVATERRPDPSSLVCAQLGLELTVLNSDCPLYDITTGEKVPADMDEALEAEYNSLLDDMILLVAQKGEQAMRMSLEDGLEYALKRRRMARSGRTNEVVEQNSVDASFDSEEKIFQEEILSPPERRVMDWHFANLEYGCAALLKEVSLPYWNQDDVYGGFGGAHCMIKGGYSSVVESLGEGLVIHMNHVVTNVSYGKDPSQYNRVKVSTANGNDFFGDAVLITVPLGCLKAGSIKFFPPLPQWKCSSIQRLGFGVLNKVILEFPSVFWDDTVDYFGATAEETSKRGNCFMFWNVRKTVGAPVLIALVVGKAAIDGQSLSSSDHVNHALMVLRKLFGEASVPDPVAYVVTDWGRDPFSYGAYSYVAVGASGEDYDILGRPVDNCLFFAGEATCKEHPDTVGGAMMSGLREAVRIIDILSTGNDYTAEVEAMEAAQRHSDTERDEVRDIMKRLDAIELSNVLYKNSLDDAHFLTKEALLRDMFLNAKTNAGRLHVAKQLLSLPVENLRSFAGSKEGLTILNSWILDSMGKDGTQLLRQCVRLLVLVSTDLLAVRLSGIGKTVKEKVCVHTSRDIRAIASQLVSVWLEIFRKEKASYGGLKFSRQATAIDLSKRKPLKDSTSGKPPLSMHHAAYESKGGLPPPTSGGSDSPGISNVKKPESKQVRQHTTNDSKLEVSSSRSQGSTDKVVTEKVDNFYAMSEEEQAAIAAAEAARAKALAAAEAYASAEARCNTLLQLPKIPSFHKFARQGQSSQNDECDSRKKWSGGVLGRQDCNSEIDSRNCRVRNWSVDFSSACVNLDNSRMSVDNLSQRSHSNEIASHLNFREHSGESVAVDSNIFTKAWIDTAGSVGIKDYHAIERWQSQAAAANSEFSNPTIHLNDEEYSNTYARLPSWKRDGMANESSISQVTVNNEALKNHPRGADHIKQAVVDYVASLLMPLYKARKLDKDGYKAIMKKSATKVMEQATDAEKAMVVHEFLDFKRKNKIRSFVDKLIERHMAMKPNVKP</sequence>
<proteinExistence type="predicted"/>
<protein>
    <submittedName>
        <fullName evidence="1">Uncharacterized protein</fullName>
    </submittedName>
</protein>
<name>A0ACB9LYF8_BAUVA</name>
<organism evidence="1 2">
    <name type="scientific">Bauhinia variegata</name>
    <name type="common">Purple orchid tree</name>
    <name type="synonym">Phanera variegata</name>
    <dbReference type="NCBI Taxonomy" id="167791"/>
    <lineage>
        <taxon>Eukaryota</taxon>
        <taxon>Viridiplantae</taxon>
        <taxon>Streptophyta</taxon>
        <taxon>Embryophyta</taxon>
        <taxon>Tracheophyta</taxon>
        <taxon>Spermatophyta</taxon>
        <taxon>Magnoliopsida</taxon>
        <taxon>eudicotyledons</taxon>
        <taxon>Gunneridae</taxon>
        <taxon>Pentapetalae</taxon>
        <taxon>rosids</taxon>
        <taxon>fabids</taxon>
        <taxon>Fabales</taxon>
        <taxon>Fabaceae</taxon>
        <taxon>Cercidoideae</taxon>
        <taxon>Cercideae</taxon>
        <taxon>Bauhiniinae</taxon>
        <taxon>Bauhinia</taxon>
    </lineage>
</organism>
<keyword evidence="2" id="KW-1185">Reference proteome</keyword>
<reference evidence="1 2" key="1">
    <citation type="journal article" date="2022" name="DNA Res.">
        <title>Chromosomal-level genome assembly of the orchid tree Bauhinia variegata (Leguminosae; Cercidoideae) supports the allotetraploid origin hypothesis of Bauhinia.</title>
        <authorList>
            <person name="Zhong Y."/>
            <person name="Chen Y."/>
            <person name="Zheng D."/>
            <person name="Pang J."/>
            <person name="Liu Y."/>
            <person name="Luo S."/>
            <person name="Meng S."/>
            <person name="Qian L."/>
            <person name="Wei D."/>
            <person name="Dai S."/>
            <person name="Zhou R."/>
        </authorList>
    </citation>
    <scope>NUCLEOTIDE SEQUENCE [LARGE SCALE GENOMIC DNA]</scope>
    <source>
        <strain evidence="1">BV-YZ2020</strain>
    </source>
</reference>
<accession>A0ACB9LYF8</accession>
<dbReference type="Proteomes" id="UP000828941">
    <property type="component" value="Chromosome 10"/>
</dbReference>
<gene>
    <name evidence="1" type="ORF">L6164_024823</name>
</gene>
<evidence type="ECO:0000313" key="2">
    <source>
        <dbReference type="Proteomes" id="UP000828941"/>
    </source>
</evidence>